<protein>
    <submittedName>
        <fullName evidence="1">Uncharacterized protein</fullName>
    </submittedName>
</protein>
<reference evidence="1 2" key="1">
    <citation type="journal article" date="2022" name="New Phytol.">
        <title>Ecological generalism drives hyperdiversity of secondary metabolite gene clusters in xylarialean endophytes.</title>
        <authorList>
            <person name="Franco M.E.E."/>
            <person name="Wisecaver J.H."/>
            <person name="Arnold A.E."/>
            <person name="Ju Y.M."/>
            <person name="Slot J.C."/>
            <person name="Ahrendt S."/>
            <person name="Moore L.P."/>
            <person name="Eastman K.E."/>
            <person name="Scott K."/>
            <person name="Konkel Z."/>
            <person name="Mondo S.J."/>
            <person name="Kuo A."/>
            <person name="Hayes R.D."/>
            <person name="Haridas S."/>
            <person name="Andreopoulos B."/>
            <person name="Riley R."/>
            <person name="LaButti K."/>
            <person name="Pangilinan J."/>
            <person name="Lipzen A."/>
            <person name="Amirebrahimi M."/>
            <person name="Yan J."/>
            <person name="Adam C."/>
            <person name="Keymanesh K."/>
            <person name="Ng V."/>
            <person name="Louie K."/>
            <person name="Northen T."/>
            <person name="Drula E."/>
            <person name="Henrissat B."/>
            <person name="Hsieh H.M."/>
            <person name="Youens-Clark K."/>
            <person name="Lutzoni F."/>
            <person name="Miadlikowska J."/>
            <person name="Eastwood D.C."/>
            <person name="Hamelin R.C."/>
            <person name="Grigoriev I.V."/>
            <person name="U'Ren J.M."/>
        </authorList>
    </citation>
    <scope>NUCLEOTIDE SEQUENCE [LARGE SCALE GENOMIC DNA]</scope>
    <source>
        <strain evidence="1 2">CBS 119005</strain>
    </source>
</reference>
<comment type="caution">
    <text evidence="1">The sequence shown here is derived from an EMBL/GenBank/DDBJ whole genome shotgun (WGS) entry which is preliminary data.</text>
</comment>
<organism evidence="1 2">
    <name type="scientific">Hypoxylon rubiginosum</name>
    <dbReference type="NCBI Taxonomy" id="110542"/>
    <lineage>
        <taxon>Eukaryota</taxon>
        <taxon>Fungi</taxon>
        <taxon>Dikarya</taxon>
        <taxon>Ascomycota</taxon>
        <taxon>Pezizomycotina</taxon>
        <taxon>Sordariomycetes</taxon>
        <taxon>Xylariomycetidae</taxon>
        <taxon>Xylariales</taxon>
        <taxon>Hypoxylaceae</taxon>
        <taxon>Hypoxylon</taxon>
    </lineage>
</organism>
<accession>A0ACB9YTN8</accession>
<proteinExistence type="predicted"/>
<dbReference type="EMBL" id="MU393523">
    <property type="protein sequence ID" value="KAI4862561.1"/>
    <property type="molecule type" value="Genomic_DNA"/>
</dbReference>
<evidence type="ECO:0000313" key="2">
    <source>
        <dbReference type="Proteomes" id="UP001497700"/>
    </source>
</evidence>
<gene>
    <name evidence="1" type="ORF">F4820DRAFT_450855</name>
</gene>
<keyword evidence="2" id="KW-1185">Reference proteome</keyword>
<sequence>MYTKATLISAILAIAEARFSQEQIPVSAVSSLSNFGNPGEAATLGGSVPGVLLAAADPCAKLTLADKIVSTLGNDAQVISAAQALVAAEQNFNPFAVSVPSICGDATLPATEELRGIVPLVDPAVTGSDTENANSESSLTTPFDAAGLSVADVMIAQGFSNFTVKGVAAGGSADTGNNNAGASTTTTAAAAATTTATKCGGKAKSTTAATTTTTAAAATSSAASADNTDDSGSSAGAGAVTDAVTGNFPGFQASSLGLDFGTCTPTVKFEESLNNRKPGEFTFQAQDPVVNKGQQEALNPNIIFNRICDQLGNVCGAADDAITACRSAQADLGSGAKDASTADAWNEALGFAGVDINPDNAPQAGLVGHT</sequence>
<evidence type="ECO:0000313" key="1">
    <source>
        <dbReference type="EMBL" id="KAI4862561.1"/>
    </source>
</evidence>
<name>A0ACB9YTN8_9PEZI</name>
<dbReference type="Proteomes" id="UP001497700">
    <property type="component" value="Unassembled WGS sequence"/>
</dbReference>